<dbReference type="OrthoDB" id="6774878at2759"/>
<comment type="caution">
    <text evidence="2">The sequence shown here is derived from an EMBL/GenBank/DDBJ whole genome shotgun (WGS) entry which is preliminary data.</text>
</comment>
<dbReference type="InterPro" id="IPR029526">
    <property type="entry name" value="PGBD"/>
</dbReference>
<evidence type="ECO:0000259" key="1">
    <source>
        <dbReference type="Pfam" id="PF13843"/>
    </source>
</evidence>
<organism evidence="2 3">
    <name type="scientific">Acanthoscelides obtectus</name>
    <name type="common">Bean weevil</name>
    <name type="synonym">Bruchus obtectus</name>
    <dbReference type="NCBI Taxonomy" id="200917"/>
    <lineage>
        <taxon>Eukaryota</taxon>
        <taxon>Metazoa</taxon>
        <taxon>Ecdysozoa</taxon>
        <taxon>Arthropoda</taxon>
        <taxon>Hexapoda</taxon>
        <taxon>Insecta</taxon>
        <taxon>Pterygota</taxon>
        <taxon>Neoptera</taxon>
        <taxon>Endopterygota</taxon>
        <taxon>Coleoptera</taxon>
        <taxon>Polyphaga</taxon>
        <taxon>Cucujiformia</taxon>
        <taxon>Chrysomeloidea</taxon>
        <taxon>Chrysomelidae</taxon>
        <taxon>Bruchinae</taxon>
        <taxon>Bruchini</taxon>
        <taxon>Acanthoscelides</taxon>
    </lineage>
</organism>
<keyword evidence="3" id="KW-1185">Reference proteome</keyword>
<reference evidence="2" key="1">
    <citation type="submission" date="2022-03" db="EMBL/GenBank/DDBJ databases">
        <authorList>
            <person name="Sayadi A."/>
        </authorList>
    </citation>
    <scope>NUCLEOTIDE SEQUENCE</scope>
</reference>
<name>A0A9P0NVX1_ACAOB</name>
<sequence length="177" mass="20354">MEIERQRGKYVANCGFVNETDVEEILALIGLLYMTGCRKDNHLTTAEMWSKHGPEVYRCVMSETRFRFLISYLRFDDKTMRDREDKLSPVQYLGPLTWYAATPTRTGKHGTLKPLSSLYQENLHAIFSTEMVAVFDADRILSKQWPKITISMPMSKGTHMNGDSVGKYKSEDTSVVR</sequence>
<accession>A0A9P0NVX1</accession>
<evidence type="ECO:0000313" key="2">
    <source>
        <dbReference type="EMBL" id="CAH1954826.1"/>
    </source>
</evidence>
<gene>
    <name evidence="2" type="ORF">ACAOBT_LOCUS749</name>
</gene>
<dbReference type="AlphaFoldDB" id="A0A9P0NVX1"/>
<dbReference type="Pfam" id="PF13843">
    <property type="entry name" value="DDE_Tnp_1_7"/>
    <property type="match status" value="1"/>
</dbReference>
<evidence type="ECO:0000313" key="3">
    <source>
        <dbReference type="Proteomes" id="UP001152888"/>
    </source>
</evidence>
<feature type="domain" description="PiggyBac transposable element-derived protein" evidence="1">
    <location>
        <begin position="15"/>
        <end position="143"/>
    </location>
</feature>
<dbReference type="Proteomes" id="UP001152888">
    <property type="component" value="Unassembled WGS sequence"/>
</dbReference>
<protein>
    <recommendedName>
        <fullName evidence="1">PiggyBac transposable element-derived protein domain-containing protein</fullName>
    </recommendedName>
</protein>
<proteinExistence type="predicted"/>
<dbReference type="EMBL" id="CAKOFQ010006656">
    <property type="protein sequence ID" value="CAH1954826.1"/>
    <property type="molecule type" value="Genomic_DNA"/>
</dbReference>